<proteinExistence type="predicted"/>
<dbReference type="PIRSF" id="PIRSF010256">
    <property type="entry name" value="CoxE_vWa"/>
    <property type="match status" value="1"/>
</dbReference>
<dbReference type="CDD" id="cd00198">
    <property type="entry name" value="vWFA"/>
    <property type="match status" value="1"/>
</dbReference>
<organism evidence="1 2">
    <name type="scientific">Roseomonas fluvialis</name>
    <dbReference type="NCBI Taxonomy" id="1750527"/>
    <lineage>
        <taxon>Bacteria</taxon>
        <taxon>Pseudomonadati</taxon>
        <taxon>Pseudomonadota</taxon>
        <taxon>Alphaproteobacteria</taxon>
        <taxon>Acetobacterales</taxon>
        <taxon>Roseomonadaceae</taxon>
        <taxon>Roseomonas</taxon>
    </lineage>
</organism>
<dbReference type="Proteomes" id="UP000831327">
    <property type="component" value="Chromosome"/>
</dbReference>
<evidence type="ECO:0000313" key="1">
    <source>
        <dbReference type="EMBL" id="BDG74280.1"/>
    </source>
</evidence>
<evidence type="ECO:0000313" key="2">
    <source>
        <dbReference type="Proteomes" id="UP000831327"/>
    </source>
</evidence>
<dbReference type="PANTHER" id="PTHR39338">
    <property type="entry name" value="BLL5662 PROTEIN-RELATED"/>
    <property type="match status" value="1"/>
</dbReference>
<dbReference type="SUPFAM" id="SSF53300">
    <property type="entry name" value="vWA-like"/>
    <property type="match status" value="1"/>
</dbReference>
<dbReference type="EMBL" id="AP025637">
    <property type="protein sequence ID" value="BDG74280.1"/>
    <property type="molecule type" value="Genomic_DNA"/>
</dbReference>
<name>A0ABN6P7D5_9PROT</name>
<dbReference type="RefSeq" id="WP_244408465.1">
    <property type="nucleotide sequence ID" value="NZ_AP025637.1"/>
</dbReference>
<dbReference type="Gene3D" id="3.40.50.410">
    <property type="entry name" value="von Willebrand factor, type A domain"/>
    <property type="match status" value="1"/>
</dbReference>
<gene>
    <name evidence="1" type="ORF">Rmf_42090</name>
</gene>
<dbReference type="PANTHER" id="PTHR39338:SF6">
    <property type="entry name" value="BLL5662 PROTEIN"/>
    <property type="match status" value="1"/>
</dbReference>
<dbReference type="InterPro" id="IPR011195">
    <property type="entry name" value="UCP010256"/>
</dbReference>
<dbReference type="InterPro" id="IPR036465">
    <property type="entry name" value="vWFA_dom_sf"/>
</dbReference>
<dbReference type="Pfam" id="PF05762">
    <property type="entry name" value="VWA_CoxE"/>
    <property type="match status" value="1"/>
</dbReference>
<protein>
    <recommendedName>
        <fullName evidence="3">VWA domain-containing protein</fullName>
    </recommendedName>
</protein>
<dbReference type="InterPro" id="IPR008912">
    <property type="entry name" value="Uncharacterised_CoxE"/>
</dbReference>
<accession>A0ABN6P7D5</accession>
<keyword evidence="2" id="KW-1185">Reference proteome</keyword>
<reference evidence="1 2" key="1">
    <citation type="journal article" date="2016" name="Microbes Environ.">
        <title>Phylogenetically diverse aerobic anoxygenic phototrophic bacteria isolated from epilithic biofilms in Tama river, Japan.</title>
        <authorList>
            <person name="Hirose S."/>
            <person name="Matsuura K."/>
            <person name="Haruta S."/>
        </authorList>
    </citation>
    <scope>NUCLEOTIDE SEQUENCE [LARGE SCALE GENOMIC DNA]</scope>
    <source>
        <strain evidence="1 2">S08</strain>
    </source>
</reference>
<evidence type="ECO:0008006" key="3">
    <source>
        <dbReference type="Google" id="ProtNLM"/>
    </source>
</evidence>
<sequence length="369" mass="40096">MTPRALDPFLAFPRALRAEGFRAAPAQTEDFLAAVGLLGPRSIQDVRRAAHAVFGPGPERRQDFDDIFDMIFLGRAVLAPGEATSEEAPQAFDAGEMEELLPPEEEDPSGSDATQRERLFARAFAPADDAALLAAFARALPRTLPRRRSRRFEATGGGLADPRRAFRDMARRDGEILVLPTRRRRSRQRRVLVLLDISGSMKGGTAAALGIAHAMVRTAERAEAFTLGTRLTRVTRALRRRDRDQALALASGLVADWDGGTRLGEALSVFLAVPRFASFARGALVIVVSDGLERGGPEALVDAMRRLRALAWRIVWLSPLASDASYRPETGAMRAILPLIDHLDAGHDLAAMAASLVGDHALRRAGAFR</sequence>